<evidence type="ECO:0000313" key="1">
    <source>
        <dbReference type="EMBL" id="KAL3875165.1"/>
    </source>
</evidence>
<sequence length="65" mass="7481">DEKSILLMLHHVARHEINILSSTRKLTLPESTKLGCILDMVFHRNDGIHICKQNDDTVARITKFI</sequence>
<organism evidence="1 2">
    <name type="scientific">Sinanodonta woodiana</name>
    <name type="common">Chinese pond mussel</name>
    <name type="synonym">Anodonta woodiana</name>
    <dbReference type="NCBI Taxonomy" id="1069815"/>
    <lineage>
        <taxon>Eukaryota</taxon>
        <taxon>Metazoa</taxon>
        <taxon>Spiralia</taxon>
        <taxon>Lophotrochozoa</taxon>
        <taxon>Mollusca</taxon>
        <taxon>Bivalvia</taxon>
        <taxon>Autobranchia</taxon>
        <taxon>Heteroconchia</taxon>
        <taxon>Palaeoheterodonta</taxon>
        <taxon>Unionida</taxon>
        <taxon>Unionoidea</taxon>
        <taxon>Unionidae</taxon>
        <taxon>Unioninae</taxon>
        <taxon>Sinanodonta</taxon>
    </lineage>
</organism>
<comment type="caution">
    <text evidence="1">The sequence shown here is derived from an EMBL/GenBank/DDBJ whole genome shotgun (WGS) entry which is preliminary data.</text>
</comment>
<dbReference type="AlphaFoldDB" id="A0ABD3WMG0"/>
<protein>
    <submittedName>
        <fullName evidence="1">Uncharacterized protein</fullName>
    </submittedName>
</protein>
<feature type="non-terminal residue" evidence="1">
    <location>
        <position position="1"/>
    </location>
</feature>
<dbReference type="Proteomes" id="UP001634394">
    <property type="component" value="Unassembled WGS sequence"/>
</dbReference>
<dbReference type="EMBL" id="JBJQND010000006">
    <property type="protein sequence ID" value="KAL3875165.1"/>
    <property type="molecule type" value="Genomic_DNA"/>
</dbReference>
<feature type="non-terminal residue" evidence="1">
    <location>
        <position position="65"/>
    </location>
</feature>
<evidence type="ECO:0000313" key="2">
    <source>
        <dbReference type="Proteomes" id="UP001634394"/>
    </source>
</evidence>
<gene>
    <name evidence="1" type="ORF">ACJMK2_038093</name>
</gene>
<accession>A0ABD3WMG0</accession>
<name>A0ABD3WMG0_SINWO</name>
<reference evidence="1 2" key="1">
    <citation type="submission" date="2024-11" db="EMBL/GenBank/DDBJ databases">
        <title>Chromosome-level genome assembly of the freshwater bivalve Anodonta woodiana.</title>
        <authorList>
            <person name="Chen X."/>
        </authorList>
    </citation>
    <scope>NUCLEOTIDE SEQUENCE [LARGE SCALE GENOMIC DNA]</scope>
    <source>
        <strain evidence="1">MN2024</strain>
        <tissue evidence="1">Gills</tissue>
    </source>
</reference>
<keyword evidence="2" id="KW-1185">Reference proteome</keyword>
<proteinExistence type="predicted"/>